<organism evidence="1 2">
    <name type="scientific">Diphasiastrum complanatum</name>
    <name type="common">Issler's clubmoss</name>
    <name type="synonym">Lycopodium complanatum</name>
    <dbReference type="NCBI Taxonomy" id="34168"/>
    <lineage>
        <taxon>Eukaryota</taxon>
        <taxon>Viridiplantae</taxon>
        <taxon>Streptophyta</taxon>
        <taxon>Embryophyta</taxon>
        <taxon>Tracheophyta</taxon>
        <taxon>Lycopodiopsida</taxon>
        <taxon>Lycopodiales</taxon>
        <taxon>Lycopodiaceae</taxon>
        <taxon>Lycopodioideae</taxon>
        <taxon>Diphasiastrum</taxon>
    </lineage>
</organism>
<comment type="caution">
    <text evidence="1">The sequence shown here is derived from an EMBL/GenBank/DDBJ whole genome shotgun (WGS) entry which is preliminary data.</text>
</comment>
<gene>
    <name evidence="1" type="ORF">O6H91_06G063200</name>
</gene>
<accession>A0ACC2DEP7</accession>
<proteinExistence type="predicted"/>
<dbReference type="EMBL" id="CM055097">
    <property type="protein sequence ID" value="KAJ7552655.1"/>
    <property type="molecule type" value="Genomic_DNA"/>
</dbReference>
<evidence type="ECO:0000313" key="1">
    <source>
        <dbReference type="EMBL" id="KAJ7552655.1"/>
    </source>
</evidence>
<sequence length="139" mass="16640">MSNRYYHHFKLYQYAFCATYILKLETREYDLLDLPPILPPLKEAFTEEEWNIEQARVERLKEEEAKKLAEQQLVEEVARQASIDKAYHALMSDEMTRKITEIADQQIDCLRKEFQVLLQQQEQKISEKIVSIIMKEKSK</sequence>
<evidence type="ECO:0000313" key="2">
    <source>
        <dbReference type="Proteomes" id="UP001162992"/>
    </source>
</evidence>
<reference evidence="2" key="1">
    <citation type="journal article" date="2024" name="Proc. Natl. Acad. Sci. U.S.A.">
        <title>Extraordinary preservation of gene collinearity over three hundred million years revealed in homosporous lycophytes.</title>
        <authorList>
            <person name="Li C."/>
            <person name="Wickell D."/>
            <person name="Kuo L.Y."/>
            <person name="Chen X."/>
            <person name="Nie B."/>
            <person name="Liao X."/>
            <person name="Peng D."/>
            <person name="Ji J."/>
            <person name="Jenkins J."/>
            <person name="Williams M."/>
            <person name="Shu S."/>
            <person name="Plott C."/>
            <person name="Barry K."/>
            <person name="Rajasekar S."/>
            <person name="Grimwood J."/>
            <person name="Han X."/>
            <person name="Sun S."/>
            <person name="Hou Z."/>
            <person name="He W."/>
            <person name="Dai G."/>
            <person name="Sun C."/>
            <person name="Schmutz J."/>
            <person name="Leebens-Mack J.H."/>
            <person name="Li F.W."/>
            <person name="Wang L."/>
        </authorList>
    </citation>
    <scope>NUCLEOTIDE SEQUENCE [LARGE SCALE GENOMIC DNA]</scope>
    <source>
        <strain evidence="2">cv. PW_Plant_1</strain>
    </source>
</reference>
<name>A0ACC2DEP7_DIPCM</name>
<keyword evidence="2" id="KW-1185">Reference proteome</keyword>
<dbReference type="Proteomes" id="UP001162992">
    <property type="component" value="Chromosome 6"/>
</dbReference>
<protein>
    <submittedName>
        <fullName evidence="1">Uncharacterized protein</fullName>
    </submittedName>
</protein>